<dbReference type="GeneID" id="64972400"/>
<evidence type="ECO:0000313" key="3">
    <source>
        <dbReference type="EMBL" id="BCS22395.1"/>
    </source>
</evidence>
<feature type="compositionally biased region" description="Basic and acidic residues" evidence="2">
    <location>
        <begin position="248"/>
        <end position="269"/>
    </location>
</feature>
<sequence length="452" mass="50947">MEPSQLQQVQPASLLWAHELRRENVQLVSQMDKLNTILTSATNTISTLHESVELLTARIQHLEEQHKQQQQEFEHKIIELENDRMETQNWAVRLDQACKDFGDLAMDNQALRGMFSGTCAKVDAVEADNATLRGEVKEVSKNVNTIKSGNKTLTRELGEASRGLHALVAENEALLKGEIQGVSGKVDTLETENGTLKWNLDNVIRTFGRIECENEEVKERVCVVEKEAAVQEKQVARVVKWMSMRTMGGDKEKRGPRRAAADQDQDMHMPDSNPTPASRQSARLSSQRVVSETTWGSLSDLDRPCTSVSNKNSGHGSLHKDDRKSKDQKILESIRQKRRTLKEYISSTDALRARHTSIPEEALVMAFMAGLDDDDLRMQVIDVTRQAGLSWESVMSSVQSKEQGPMERAENNNNRAPGRRNVATRTTGKRKENRRRTIPIVPADEEDELFVT</sequence>
<keyword evidence="1" id="KW-0175">Coiled coil</keyword>
<reference evidence="3" key="2">
    <citation type="submission" date="2021-02" db="EMBL/GenBank/DDBJ databases">
        <title>Aspergillus puulaauensis MK2 genome sequence.</title>
        <authorList>
            <person name="Futagami T."/>
            <person name="Mori K."/>
            <person name="Kadooka C."/>
            <person name="Tanaka T."/>
        </authorList>
    </citation>
    <scope>NUCLEOTIDE SEQUENCE</scope>
    <source>
        <strain evidence="3">MK2</strain>
    </source>
</reference>
<feature type="compositionally biased region" description="Acidic residues" evidence="2">
    <location>
        <begin position="443"/>
        <end position="452"/>
    </location>
</feature>
<dbReference type="KEGG" id="apuu:APUU_30620S"/>
<feature type="compositionally biased region" description="Low complexity" evidence="2">
    <location>
        <begin position="277"/>
        <end position="291"/>
    </location>
</feature>
<dbReference type="EMBL" id="AP024445">
    <property type="protein sequence ID" value="BCS22395.1"/>
    <property type="molecule type" value="Genomic_DNA"/>
</dbReference>
<evidence type="ECO:0000256" key="1">
    <source>
        <dbReference type="SAM" id="Coils"/>
    </source>
</evidence>
<feature type="coiled-coil region" evidence="1">
    <location>
        <begin position="17"/>
        <end position="83"/>
    </location>
</feature>
<name>A0A7R7XJB2_9EURO</name>
<organism evidence="3 4">
    <name type="scientific">Aspergillus puulaauensis</name>
    <dbReference type="NCBI Taxonomy" id="1220207"/>
    <lineage>
        <taxon>Eukaryota</taxon>
        <taxon>Fungi</taxon>
        <taxon>Dikarya</taxon>
        <taxon>Ascomycota</taxon>
        <taxon>Pezizomycotina</taxon>
        <taxon>Eurotiomycetes</taxon>
        <taxon>Eurotiomycetidae</taxon>
        <taxon>Eurotiales</taxon>
        <taxon>Aspergillaceae</taxon>
        <taxon>Aspergillus</taxon>
    </lineage>
</organism>
<dbReference type="Proteomes" id="UP000654913">
    <property type="component" value="Chromosome 3"/>
</dbReference>
<proteinExistence type="predicted"/>
<accession>A0A7R7XJB2</accession>
<dbReference type="OrthoDB" id="4225570at2759"/>
<feature type="region of interest" description="Disordered" evidence="2">
    <location>
        <begin position="246"/>
        <end position="329"/>
    </location>
</feature>
<evidence type="ECO:0000313" key="4">
    <source>
        <dbReference type="Proteomes" id="UP000654913"/>
    </source>
</evidence>
<reference evidence="3" key="1">
    <citation type="submission" date="2021-01" db="EMBL/GenBank/DDBJ databases">
        <authorList>
            <consortium name="Aspergillus puulaauensis MK2 genome sequencing consortium"/>
            <person name="Kazuki M."/>
            <person name="Futagami T."/>
        </authorList>
    </citation>
    <scope>NUCLEOTIDE SEQUENCE</scope>
    <source>
        <strain evidence="3">MK2</strain>
    </source>
</reference>
<keyword evidence="4" id="KW-1185">Reference proteome</keyword>
<gene>
    <name evidence="3" type="ORF">APUU_30620S</name>
</gene>
<dbReference type="Gene3D" id="6.10.250.3150">
    <property type="match status" value="1"/>
</dbReference>
<evidence type="ECO:0000256" key="2">
    <source>
        <dbReference type="SAM" id="MobiDB-lite"/>
    </source>
</evidence>
<feature type="compositionally biased region" description="Basic residues" evidence="2">
    <location>
        <begin position="427"/>
        <end position="437"/>
    </location>
</feature>
<feature type="compositionally biased region" description="Basic and acidic residues" evidence="2">
    <location>
        <begin position="318"/>
        <end position="329"/>
    </location>
</feature>
<protein>
    <submittedName>
        <fullName evidence="3">Uncharacterized protein</fullName>
    </submittedName>
</protein>
<dbReference type="AlphaFoldDB" id="A0A7R7XJB2"/>
<feature type="compositionally biased region" description="Polar residues" evidence="2">
    <location>
        <begin position="306"/>
        <end position="315"/>
    </location>
</feature>
<dbReference type="RefSeq" id="XP_041554589.1">
    <property type="nucleotide sequence ID" value="XM_041701734.1"/>
</dbReference>
<feature type="region of interest" description="Disordered" evidence="2">
    <location>
        <begin position="398"/>
        <end position="452"/>
    </location>
</feature>